<dbReference type="InterPro" id="IPR050481">
    <property type="entry name" value="UDP-glycosyltransf_plant"/>
</dbReference>
<keyword evidence="4" id="KW-1185">Reference proteome</keyword>
<dbReference type="InParanoid" id="A0A4Q1BLC7"/>
<organism evidence="3 4">
    <name type="scientific">Tremella mesenterica</name>
    <name type="common">Jelly fungus</name>
    <dbReference type="NCBI Taxonomy" id="5217"/>
    <lineage>
        <taxon>Eukaryota</taxon>
        <taxon>Fungi</taxon>
        <taxon>Dikarya</taxon>
        <taxon>Basidiomycota</taxon>
        <taxon>Agaricomycotina</taxon>
        <taxon>Tremellomycetes</taxon>
        <taxon>Tremellales</taxon>
        <taxon>Tremellaceae</taxon>
        <taxon>Tremella</taxon>
    </lineage>
</organism>
<evidence type="ECO:0000256" key="2">
    <source>
        <dbReference type="RuleBase" id="RU003718"/>
    </source>
</evidence>
<dbReference type="InterPro" id="IPR002213">
    <property type="entry name" value="UDP_glucos_trans"/>
</dbReference>
<sequence length="508" mass="56430">MTFTGHLSAHYVIGTTAAFSHVTPLLQLALSLLELTPDLCISFIVHANNIETCHKVFSQSDQYEEVTKPRLRLYTVGDAGLELKKVGEAFMEMVYKSGEQYGTILGSCSHFGWPFPTMFIFDLTSFFYPQIKSAVEAQIPNCPPVRLVGYWPLPVADLLFLAGDVTNGSIRWLGEEIDTLSTAQGVDLKIGLTLDKTVTESGKIVNVSGCNPCSLYERWAFDINWKDPTLSYGWFAYLNGVQAACSEVSAMIGCFPSSVVEAETLKAVQTDGQLTKSAEPFIEMGYFPKPASDQIEIRVREFLDRHAERQVTLLSFGTVVEAGPGISTLFDFLVDNDLPFVYACGGQKEVLPAHVREVLAKGEKEGKCIAPDWVNQTAILGHKSIKCFLSHCGANSFCEAVMASVPILAWPIKWDQILLGSLVHKHAIGVELLQHRRGANVGQETAHRKIRMEGTSEALHSELVEAFDLIEKEGDEMRERARELGDKIREKREGEWNENVKKFGMRGR</sequence>
<dbReference type="Proteomes" id="UP000289152">
    <property type="component" value="Unassembled WGS sequence"/>
</dbReference>
<accession>A0A4Q1BLC7</accession>
<dbReference type="PROSITE" id="PS00375">
    <property type="entry name" value="UDPGT"/>
    <property type="match status" value="1"/>
</dbReference>
<evidence type="ECO:0000313" key="4">
    <source>
        <dbReference type="Proteomes" id="UP000289152"/>
    </source>
</evidence>
<dbReference type="Pfam" id="PF00201">
    <property type="entry name" value="UDPGT"/>
    <property type="match status" value="1"/>
</dbReference>
<name>A0A4Q1BLC7_TREME</name>
<keyword evidence="1 2" id="KW-0808">Transferase</keyword>
<proteinExistence type="inferred from homology"/>
<comment type="caution">
    <text evidence="3">The sequence shown here is derived from an EMBL/GenBank/DDBJ whole genome shotgun (WGS) entry which is preliminary data.</text>
</comment>
<dbReference type="PANTHER" id="PTHR48049">
    <property type="entry name" value="GLYCOSYLTRANSFERASE"/>
    <property type="match status" value="1"/>
</dbReference>
<evidence type="ECO:0000313" key="3">
    <source>
        <dbReference type="EMBL" id="RXK38588.1"/>
    </source>
</evidence>
<protein>
    <submittedName>
        <fullName evidence="3">Uncharacterized protein</fullName>
    </submittedName>
</protein>
<keyword evidence="2" id="KW-0328">Glycosyltransferase</keyword>
<dbReference type="EMBL" id="SDIL01000045">
    <property type="protein sequence ID" value="RXK38588.1"/>
    <property type="molecule type" value="Genomic_DNA"/>
</dbReference>
<reference evidence="3 4" key="1">
    <citation type="submission" date="2016-06" db="EMBL/GenBank/DDBJ databases">
        <title>Evolution of pathogenesis and genome organization in the Tremellales.</title>
        <authorList>
            <person name="Cuomo C."/>
            <person name="Litvintseva A."/>
            <person name="Heitman J."/>
            <person name="Chen Y."/>
            <person name="Sun S."/>
            <person name="Springer D."/>
            <person name="Dromer F."/>
            <person name="Young S."/>
            <person name="Zeng Q."/>
            <person name="Chapman S."/>
            <person name="Gujja S."/>
            <person name="Saif S."/>
            <person name="Birren B."/>
        </authorList>
    </citation>
    <scope>NUCLEOTIDE SEQUENCE [LARGE SCALE GENOMIC DNA]</scope>
    <source>
        <strain evidence="3 4">ATCC 28783</strain>
    </source>
</reference>
<dbReference type="InterPro" id="IPR035595">
    <property type="entry name" value="UDP_glycos_trans_CS"/>
</dbReference>
<dbReference type="Gene3D" id="3.40.50.2000">
    <property type="entry name" value="Glycogen Phosphorylase B"/>
    <property type="match status" value="1"/>
</dbReference>
<dbReference type="GO" id="GO:0035251">
    <property type="term" value="F:UDP-glucosyltransferase activity"/>
    <property type="evidence" value="ECO:0007669"/>
    <property type="project" value="InterPro"/>
</dbReference>
<dbReference type="AlphaFoldDB" id="A0A4Q1BLC7"/>
<dbReference type="CDD" id="cd03784">
    <property type="entry name" value="GT1_Gtf-like"/>
    <property type="match status" value="1"/>
</dbReference>
<dbReference type="VEuPathDB" id="FungiDB:TREMEDRAFT_62247"/>
<comment type="similarity">
    <text evidence="2">Belongs to the UDP-glycosyltransferase family.</text>
</comment>
<dbReference type="PANTHER" id="PTHR48049:SF159">
    <property type="entry name" value="OS10G0332000 PROTEIN"/>
    <property type="match status" value="1"/>
</dbReference>
<dbReference type="SUPFAM" id="SSF53756">
    <property type="entry name" value="UDP-Glycosyltransferase/glycogen phosphorylase"/>
    <property type="match status" value="1"/>
</dbReference>
<dbReference type="OrthoDB" id="5835829at2759"/>
<evidence type="ECO:0000256" key="1">
    <source>
        <dbReference type="ARBA" id="ARBA00022679"/>
    </source>
</evidence>
<gene>
    <name evidence="3" type="ORF">M231_04094</name>
</gene>